<gene>
    <name evidence="8" type="ORF">OKA104_LOCUS49667</name>
</gene>
<evidence type="ECO:0000256" key="6">
    <source>
        <dbReference type="RuleBase" id="RU365011"/>
    </source>
</evidence>
<dbReference type="Proteomes" id="UP000663881">
    <property type="component" value="Unassembled WGS sequence"/>
</dbReference>
<protein>
    <recommendedName>
        <fullName evidence="6">GPI inositol-deacylase</fullName>
        <ecNumber evidence="6">3.1.-.-</ecNumber>
    </recommendedName>
</protein>
<keyword evidence="6" id="KW-0378">Hydrolase</keyword>
<evidence type="ECO:0000256" key="4">
    <source>
        <dbReference type="ARBA" id="ARBA00023128"/>
    </source>
</evidence>
<feature type="non-terminal residue" evidence="8">
    <location>
        <position position="1"/>
    </location>
</feature>
<evidence type="ECO:0000256" key="2">
    <source>
        <dbReference type="ARBA" id="ARBA00004370"/>
    </source>
</evidence>
<proteinExistence type="inferred from homology"/>
<dbReference type="GO" id="GO:0016788">
    <property type="term" value="F:hydrolase activity, acting on ester bonds"/>
    <property type="evidence" value="ECO:0007669"/>
    <property type="project" value="InterPro"/>
</dbReference>
<evidence type="ECO:0000256" key="3">
    <source>
        <dbReference type="ARBA" id="ARBA00022824"/>
    </source>
</evidence>
<dbReference type="SUPFAM" id="SSF53474">
    <property type="entry name" value="alpha/beta-Hydrolases"/>
    <property type="match status" value="1"/>
</dbReference>
<comment type="function">
    <text evidence="6">Involved in inositol deacylation of GPI-anchored proteins which plays important roles in the quality control and ER-associated degradation of GPI-anchored proteins.</text>
</comment>
<dbReference type="EMBL" id="CAJOAY010023622">
    <property type="protein sequence ID" value="CAF4367633.1"/>
    <property type="molecule type" value="Genomic_DNA"/>
</dbReference>
<keyword evidence="3 6" id="KW-0256">Endoplasmic reticulum</keyword>
<dbReference type="Pfam" id="PF07819">
    <property type="entry name" value="PGAP1"/>
    <property type="match status" value="1"/>
</dbReference>
<reference evidence="8" key="1">
    <citation type="submission" date="2021-02" db="EMBL/GenBank/DDBJ databases">
        <authorList>
            <person name="Nowell W R."/>
        </authorList>
    </citation>
    <scope>NUCLEOTIDE SEQUENCE</scope>
</reference>
<evidence type="ECO:0000256" key="1">
    <source>
        <dbReference type="ARBA" id="ARBA00004173"/>
    </source>
</evidence>
<dbReference type="PANTHER" id="PTHR48182">
    <property type="entry name" value="PROTEIN SERAC1"/>
    <property type="match status" value="1"/>
</dbReference>
<dbReference type="AlphaFoldDB" id="A0A820M6N7"/>
<feature type="domain" description="GPI inositol-deacylase PGAP1-like alpha/beta" evidence="7">
    <location>
        <begin position="26"/>
        <end position="116"/>
    </location>
</feature>
<evidence type="ECO:0000259" key="7">
    <source>
        <dbReference type="Pfam" id="PF07819"/>
    </source>
</evidence>
<dbReference type="GO" id="GO:0005739">
    <property type="term" value="C:mitochondrion"/>
    <property type="evidence" value="ECO:0007669"/>
    <property type="project" value="UniProtKB-SubCell"/>
</dbReference>
<sequence length="131" mass="15126">PVPNIDEHESTSCWPKDWLSKDVPTSHIRMLAVDYESRVSEWQVRSMPRNVIRRPMHDRAQEIAEQLKQAGVGKRPIIWVAHSMGGLLTKYILTNEENEELRSNTRACVFFSVPHFGAELGLLKFIILPNY</sequence>
<accession>A0A820M6N7</accession>
<comment type="similarity">
    <text evidence="6">Belongs to the GPI inositol-deacylase family.</text>
</comment>
<dbReference type="EC" id="3.1.-.-" evidence="6"/>
<dbReference type="GO" id="GO:0015031">
    <property type="term" value="P:protein transport"/>
    <property type="evidence" value="ECO:0007669"/>
    <property type="project" value="UniProtKB-KW"/>
</dbReference>
<comment type="caution">
    <text evidence="8">The sequence shown here is derived from an EMBL/GenBank/DDBJ whole genome shotgun (WGS) entry which is preliminary data.</text>
</comment>
<dbReference type="PANTHER" id="PTHR48182:SF2">
    <property type="entry name" value="PROTEIN SERAC1"/>
    <property type="match status" value="1"/>
</dbReference>
<comment type="subcellular location">
    <subcellularLocation>
        <location evidence="6">Endoplasmic reticulum membrane</location>
    </subcellularLocation>
    <subcellularLocation>
        <location evidence="2">Membrane</location>
    </subcellularLocation>
    <subcellularLocation>
        <location evidence="1">Mitochondrion</location>
    </subcellularLocation>
</comment>
<keyword evidence="5 6" id="KW-0472">Membrane</keyword>
<evidence type="ECO:0000313" key="8">
    <source>
        <dbReference type="EMBL" id="CAF4367633.1"/>
    </source>
</evidence>
<organism evidence="8 9">
    <name type="scientific">Adineta steineri</name>
    <dbReference type="NCBI Taxonomy" id="433720"/>
    <lineage>
        <taxon>Eukaryota</taxon>
        <taxon>Metazoa</taxon>
        <taxon>Spiralia</taxon>
        <taxon>Gnathifera</taxon>
        <taxon>Rotifera</taxon>
        <taxon>Eurotatoria</taxon>
        <taxon>Bdelloidea</taxon>
        <taxon>Adinetida</taxon>
        <taxon>Adinetidae</taxon>
        <taxon>Adineta</taxon>
    </lineage>
</organism>
<dbReference type="GO" id="GO:0005789">
    <property type="term" value="C:endoplasmic reticulum membrane"/>
    <property type="evidence" value="ECO:0007669"/>
    <property type="project" value="UniProtKB-SubCell"/>
</dbReference>
<dbReference type="InterPro" id="IPR012908">
    <property type="entry name" value="PGAP1-ab_dom-like"/>
</dbReference>
<name>A0A820M6N7_9BILA</name>
<keyword evidence="4" id="KW-0496">Mitochondrion</keyword>
<dbReference type="InterPro" id="IPR029058">
    <property type="entry name" value="AB_hydrolase_fold"/>
</dbReference>
<dbReference type="InterPro" id="IPR052374">
    <property type="entry name" value="SERAC1"/>
</dbReference>
<evidence type="ECO:0000256" key="5">
    <source>
        <dbReference type="ARBA" id="ARBA00023136"/>
    </source>
</evidence>
<dbReference type="Gene3D" id="3.40.50.1820">
    <property type="entry name" value="alpha/beta hydrolase"/>
    <property type="match status" value="1"/>
</dbReference>
<keyword evidence="6" id="KW-0813">Transport</keyword>
<keyword evidence="6" id="KW-0653">Protein transport</keyword>
<evidence type="ECO:0000313" key="9">
    <source>
        <dbReference type="Proteomes" id="UP000663881"/>
    </source>
</evidence>